<dbReference type="InterPro" id="IPR046425">
    <property type="entry name" value="ClpX_bact"/>
</dbReference>
<organism evidence="9 10">
    <name type="scientific">Rhodovulum euryhalinum</name>
    <dbReference type="NCBI Taxonomy" id="35805"/>
    <lineage>
        <taxon>Bacteria</taxon>
        <taxon>Pseudomonadati</taxon>
        <taxon>Pseudomonadota</taxon>
        <taxon>Alphaproteobacteria</taxon>
        <taxon>Rhodobacterales</taxon>
        <taxon>Paracoccaceae</taxon>
        <taxon>Rhodovulum</taxon>
    </lineage>
</organism>
<keyword evidence="4 6" id="KW-0067">ATP-binding</keyword>
<evidence type="ECO:0000313" key="9">
    <source>
        <dbReference type="EMBL" id="TCO72355.1"/>
    </source>
</evidence>
<dbReference type="GO" id="GO:0051082">
    <property type="term" value="F:unfolded protein binding"/>
    <property type="evidence" value="ECO:0007669"/>
    <property type="project" value="UniProtKB-UniRule"/>
</dbReference>
<dbReference type="GO" id="GO:0046983">
    <property type="term" value="F:protein dimerization activity"/>
    <property type="evidence" value="ECO:0007669"/>
    <property type="project" value="UniProtKB-UniRule"/>
</dbReference>
<comment type="caution">
    <text evidence="9">The sequence shown here is derived from an EMBL/GenBank/DDBJ whole genome shotgun (WGS) entry which is preliminary data.</text>
</comment>
<dbReference type="FunFam" id="1.10.8.60:FF:000002">
    <property type="entry name" value="ATP-dependent Clp protease ATP-binding subunit ClpX"/>
    <property type="match status" value="1"/>
</dbReference>
<dbReference type="SMART" id="SM01086">
    <property type="entry name" value="ClpB_D2-small"/>
    <property type="match status" value="1"/>
</dbReference>
<dbReference type="Pfam" id="PF07724">
    <property type="entry name" value="AAA_2"/>
    <property type="match status" value="1"/>
</dbReference>
<dbReference type="InterPro" id="IPR010603">
    <property type="entry name" value="Znf_CppX_C4"/>
</dbReference>
<keyword evidence="9" id="KW-0645">Protease</keyword>
<evidence type="ECO:0000256" key="5">
    <source>
        <dbReference type="ARBA" id="ARBA00023186"/>
    </source>
</evidence>
<dbReference type="Gene3D" id="1.10.8.60">
    <property type="match status" value="1"/>
</dbReference>
<dbReference type="InterPro" id="IPR019489">
    <property type="entry name" value="Clp_ATPase_C"/>
</dbReference>
<dbReference type="Gene3D" id="3.40.50.300">
    <property type="entry name" value="P-loop containing nucleotide triphosphate hydrolases"/>
    <property type="match status" value="1"/>
</dbReference>
<gene>
    <name evidence="6" type="primary">clpX</name>
    <name evidence="9" type="ORF">EV655_10441</name>
</gene>
<dbReference type="Pfam" id="PF10431">
    <property type="entry name" value="ClpB_D2-small"/>
    <property type="match status" value="1"/>
</dbReference>
<dbReference type="InterPro" id="IPR050052">
    <property type="entry name" value="ATP-dep_Clp_protease_ClpX"/>
</dbReference>
<evidence type="ECO:0000256" key="6">
    <source>
        <dbReference type="HAMAP-Rule" id="MF_00175"/>
    </source>
</evidence>
<keyword evidence="3 6" id="KW-0862">Zinc</keyword>
<dbReference type="EMBL" id="SLWW01000004">
    <property type="protein sequence ID" value="TCO72355.1"/>
    <property type="molecule type" value="Genomic_DNA"/>
</dbReference>
<feature type="binding site" evidence="6">
    <location>
        <begin position="119"/>
        <end position="126"/>
    </location>
    <ligand>
        <name>ATP</name>
        <dbReference type="ChEBI" id="CHEBI:30616"/>
    </ligand>
</feature>
<dbReference type="GO" id="GO:0008270">
    <property type="term" value="F:zinc ion binding"/>
    <property type="evidence" value="ECO:0007669"/>
    <property type="project" value="UniProtKB-UniRule"/>
</dbReference>
<dbReference type="PROSITE" id="PS51902">
    <property type="entry name" value="CLPX_ZB"/>
    <property type="match status" value="1"/>
</dbReference>
<dbReference type="SUPFAM" id="SSF52540">
    <property type="entry name" value="P-loop containing nucleoside triphosphate hydrolases"/>
    <property type="match status" value="1"/>
</dbReference>
<dbReference type="Pfam" id="PF06689">
    <property type="entry name" value="zf-C4_ClpX"/>
    <property type="match status" value="1"/>
</dbReference>
<dbReference type="HAMAP" id="MF_00175">
    <property type="entry name" value="ClpX"/>
    <property type="match status" value="1"/>
</dbReference>
<dbReference type="GO" id="GO:0005524">
    <property type="term" value="F:ATP binding"/>
    <property type="evidence" value="ECO:0007669"/>
    <property type="project" value="UniProtKB-UniRule"/>
</dbReference>
<proteinExistence type="inferred from homology"/>
<evidence type="ECO:0000256" key="7">
    <source>
        <dbReference type="PROSITE-ProRule" id="PRU01250"/>
    </source>
</evidence>
<dbReference type="AlphaFoldDB" id="A0A4R2L029"/>
<dbReference type="SMART" id="SM00994">
    <property type="entry name" value="zf-C4_ClpX"/>
    <property type="match status" value="1"/>
</dbReference>
<dbReference type="RefSeq" id="WP_132542854.1">
    <property type="nucleotide sequence ID" value="NZ_SLWW01000004.1"/>
</dbReference>
<dbReference type="GO" id="GO:0009376">
    <property type="term" value="C:HslUV protease complex"/>
    <property type="evidence" value="ECO:0007669"/>
    <property type="project" value="TreeGrafter"/>
</dbReference>
<evidence type="ECO:0000256" key="1">
    <source>
        <dbReference type="ARBA" id="ARBA00022723"/>
    </source>
</evidence>
<keyword evidence="5 6" id="KW-0143">Chaperone</keyword>
<dbReference type="GO" id="GO:0051301">
    <property type="term" value="P:cell division"/>
    <property type="evidence" value="ECO:0007669"/>
    <property type="project" value="TreeGrafter"/>
</dbReference>
<comment type="subunit">
    <text evidence="6">Component of the ClpX-ClpP complex. Forms a hexameric ring that, in the presence of ATP, binds to fourteen ClpP subunits assembled into a disk-like structure with a central cavity, resembling the structure of eukaryotic proteasomes.</text>
</comment>
<keyword evidence="9" id="KW-0378">Hydrolase</keyword>
<keyword evidence="2 6" id="KW-0547">Nucleotide-binding</keyword>
<keyword evidence="1 6" id="KW-0479">Metal-binding</keyword>
<comment type="similarity">
    <text evidence="6 7">Belongs to the ClpX chaperone family.</text>
</comment>
<sequence>MATTSGSDSKNTLYCSFCGKSQHEVRKLIAGPTVFICDECVELCMDIIREETKSSGLKSTDGVPTPRDICEVLDDYVIGQMHAKRVLSVAVHNHYKRLNHGAKAGDIELAKSNILLIGPTGCGKTLLAQTLARILDVPFTMADATTLTEAGYVGEDVENIILKLLQASEYNVERAQRGIVYIDEVDKITRKSDNPSITRDVSGEGVQQALLKIMEGTVASVPPQGGRKHPQQEFLQVDTTNILFICGGAFAGLEKIIAQRGKGSAIGFGADVKENDSRGVGEMFKELEPEDLLKFGLIPEFVGRLPVIATLQDLDEPALVQILTEPKNALVKQYQRLFELEGVKLTFTEDALSAIAKRAIARKTGARGLRSIMEDILLDTMFDLPGLDGVEEVVVNEEAVTSPAAPLMIYADQKKGGATAG</sequence>
<feature type="binding site" evidence="6 7">
    <location>
        <position position="37"/>
    </location>
    <ligand>
        <name>Zn(2+)</name>
        <dbReference type="ChEBI" id="CHEBI:29105"/>
    </ligand>
</feature>
<evidence type="ECO:0000256" key="3">
    <source>
        <dbReference type="ARBA" id="ARBA00022833"/>
    </source>
</evidence>
<evidence type="ECO:0000259" key="8">
    <source>
        <dbReference type="PROSITE" id="PS51902"/>
    </source>
</evidence>
<accession>A0A4R2L029</accession>
<dbReference type="InterPro" id="IPR038366">
    <property type="entry name" value="Znf_CppX_C4_sf"/>
</dbReference>
<dbReference type="SMART" id="SM00382">
    <property type="entry name" value="AAA"/>
    <property type="match status" value="1"/>
</dbReference>
<feature type="binding site" evidence="6 7">
    <location>
        <position position="40"/>
    </location>
    <ligand>
        <name>Zn(2+)</name>
        <dbReference type="ChEBI" id="CHEBI:29105"/>
    </ligand>
</feature>
<dbReference type="GO" id="GO:0140662">
    <property type="term" value="F:ATP-dependent protein folding chaperone"/>
    <property type="evidence" value="ECO:0007669"/>
    <property type="project" value="InterPro"/>
</dbReference>
<dbReference type="SUPFAM" id="SSF57716">
    <property type="entry name" value="Glucocorticoid receptor-like (DNA-binding domain)"/>
    <property type="match status" value="1"/>
</dbReference>
<dbReference type="Proteomes" id="UP000295142">
    <property type="component" value="Unassembled WGS sequence"/>
</dbReference>
<keyword evidence="10" id="KW-1185">Reference proteome</keyword>
<evidence type="ECO:0000256" key="4">
    <source>
        <dbReference type="ARBA" id="ARBA00022840"/>
    </source>
</evidence>
<comment type="function">
    <text evidence="6">ATP-dependent specificity component of the Clp protease. It directs the protease to specific substrates. Can perform chaperone functions in the absence of ClpP.</text>
</comment>
<dbReference type="InterPro" id="IPR003593">
    <property type="entry name" value="AAA+_ATPase"/>
</dbReference>
<dbReference type="Gene3D" id="6.20.220.10">
    <property type="entry name" value="ClpX chaperone, C4-type zinc finger domain"/>
    <property type="match status" value="1"/>
</dbReference>
<dbReference type="FunFam" id="3.40.50.300:FF:000005">
    <property type="entry name" value="ATP-dependent Clp protease ATP-binding subunit ClpX"/>
    <property type="match status" value="1"/>
</dbReference>
<dbReference type="InterPro" id="IPR027417">
    <property type="entry name" value="P-loop_NTPase"/>
</dbReference>
<dbReference type="InterPro" id="IPR059188">
    <property type="entry name" value="Znf_CLPX-like"/>
</dbReference>
<dbReference type="NCBIfam" id="NF003745">
    <property type="entry name" value="PRK05342.1"/>
    <property type="match status" value="1"/>
</dbReference>
<dbReference type="CDD" id="cd19497">
    <property type="entry name" value="RecA-like_ClpX"/>
    <property type="match status" value="1"/>
</dbReference>
<feature type="domain" description="ClpX-type ZB" evidence="8">
    <location>
        <begin position="3"/>
        <end position="56"/>
    </location>
</feature>
<dbReference type="InterPro" id="IPR004487">
    <property type="entry name" value="Clp_protease_ATP-bd_su_ClpX"/>
</dbReference>
<dbReference type="PANTHER" id="PTHR48102:SF7">
    <property type="entry name" value="ATP-DEPENDENT CLP PROTEASE ATP-BINDING SUBUNIT CLPX-LIKE, MITOCHONDRIAL"/>
    <property type="match status" value="1"/>
</dbReference>
<protein>
    <recommendedName>
        <fullName evidence="6">ATP-dependent Clp protease ATP-binding subunit ClpX</fullName>
    </recommendedName>
</protein>
<dbReference type="GO" id="GO:0016887">
    <property type="term" value="F:ATP hydrolysis activity"/>
    <property type="evidence" value="ECO:0007669"/>
    <property type="project" value="InterPro"/>
</dbReference>
<feature type="binding site" evidence="6 7">
    <location>
        <position position="18"/>
    </location>
    <ligand>
        <name>Zn(2+)</name>
        <dbReference type="ChEBI" id="CHEBI:29105"/>
    </ligand>
</feature>
<reference evidence="9 10" key="1">
    <citation type="submission" date="2019-03" db="EMBL/GenBank/DDBJ databases">
        <title>Genomic Encyclopedia of Type Strains, Phase IV (KMG-IV): sequencing the most valuable type-strain genomes for metagenomic binning, comparative biology and taxonomic classification.</title>
        <authorList>
            <person name="Goeker M."/>
        </authorList>
    </citation>
    <scope>NUCLEOTIDE SEQUENCE [LARGE SCALE GENOMIC DNA]</scope>
    <source>
        <strain evidence="9 10">DSM 4868</strain>
    </source>
</reference>
<dbReference type="PANTHER" id="PTHR48102">
    <property type="entry name" value="ATP-DEPENDENT CLP PROTEASE ATP-BINDING SUBUNIT CLPX-LIKE, MITOCHONDRIAL-RELATED"/>
    <property type="match status" value="1"/>
</dbReference>
<dbReference type="OrthoDB" id="9804062at2"/>
<feature type="binding site" evidence="6 7">
    <location>
        <position position="15"/>
    </location>
    <ligand>
        <name>Zn(2+)</name>
        <dbReference type="ChEBI" id="CHEBI:29105"/>
    </ligand>
</feature>
<dbReference type="GO" id="GO:0051603">
    <property type="term" value="P:proteolysis involved in protein catabolic process"/>
    <property type="evidence" value="ECO:0007669"/>
    <property type="project" value="TreeGrafter"/>
</dbReference>
<dbReference type="GO" id="GO:0008233">
    <property type="term" value="F:peptidase activity"/>
    <property type="evidence" value="ECO:0007669"/>
    <property type="project" value="UniProtKB-KW"/>
</dbReference>
<dbReference type="NCBIfam" id="TIGR00382">
    <property type="entry name" value="clpX"/>
    <property type="match status" value="1"/>
</dbReference>
<evidence type="ECO:0000256" key="2">
    <source>
        <dbReference type="ARBA" id="ARBA00022741"/>
    </source>
</evidence>
<dbReference type="InterPro" id="IPR003959">
    <property type="entry name" value="ATPase_AAA_core"/>
</dbReference>
<name>A0A4R2L029_9RHOB</name>
<evidence type="ECO:0000313" key="10">
    <source>
        <dbReference type="Proteomes" id="UP000295142"/>
    </source>
</evidence>